<name>A0A7G2CFY1_9TRYP</name>
<feature type="compositionally biased region" description="Basic and acidic residues" evidence="1">
    <location>
        <begin position="114"/>
        <end position="127"/>
    </location>
</feature>
<dbReference type="Proteomes" id="UP000515908">
    <property type="component" value="Chromosome 11"/>
</dbReference>
<dbReference type="VEuPathDB" id="TriTrypDB:ADEAN_000589700"/>
<evidence type="ECO:0000313" key="2">
    <source>
        <dbReference type="EMBL" id="CAD2218409.1"/>
    </source>
</evidence>
<feature type="compositionally biased region" description="Polar residues" evidence="1">
    <location>
        <begin position="55"/>
        <end position="72"/>
    </location>
</feature>
<keyword evidence="3" id="KW-1185">Reference proteome</keyword>
<evidence type="ECO:0000313" key="3">
    <source>
        <dbReference type="Proteomes" id="UP000515908"/>
    </source>
</evidence>
<evidence type="ECO:0000256" key="1">
    <source>
        <dbReference type="SAM" id="MobiDB-lite"/>
    </source>
</evidence>
<dbReference type="AlphaFoldDB" id="A0A7G2CFY1"/>
<feature type="region of interest" description="Disordered" evidence="1">
    <location>
        <begin position="247"/>
        <end position="274"/>
    </location>
</feature>
<gene>
    <name evidence="2" type="ORF">ADEAN_000589700</name>
</gene>
<feature type="compositionally biased region" description="Polar residues" evidence="1">
    <location>
        <begin position="256"/>
        <end position="265"/>
    </location>
</feature>
<feature type="compositionally biased region" description="Polar residues" evidence="1">
    <location>
        <begin position="1"/>
        <end position="10"/>
    </location>
</feature>
<feature type="compositionally biased region" description="Low complexity" evidence="1">
    <location>
        <begin position="141"/>
        <end position="151"/>
    </location>
</feature>
<organism evidence="2 3">
    <name type="scientific">Angomonas deanei</name>
    <dbReference type="NCBI Taxonomy" id="59799"/>
    <lineage>
        <taxon>Eukaryota</taxon>
        <taxon>Discoba</taxon>
        <taxon>Euglenozoa</taxon>
        <taxon>Kinetoplastea</taxon>
        <taxon>Metakinetoplastina</taxon>
        <taxon>Trypanosomatida</taxon>
        <taxon>Trypanosomatidae</taxon>
        <taxon>Strigomonadinae</taxon>
        <taxon>Angomonas</taxon>
    </lineage>
</organism>
<feature type="compositionally biased region" description="Polar residues" evidence="1">
    <location>
        <begin position="80"/>
        <end position="93"/>
    </location>
</feature>
<proteinExistence type="predicted"/>
<dbReference type="EMBL" id="LR877155">
    <property type="protein sequence ID" value="CAD2218409.1"/>
    <property type="molecule type" value="Genomic_DNA"/>
</dbReference>
<sequence>MSAPNSTMPNSYHKYKQGNFTESHTKKKRLYTGTSNQRQHVQAENKELETYFMPDNNNSYNSTAALQRSGYVTSGREGNPTRQNNSSNKNSSEAYYDMPPVYYGKSVHSNPSEHNTRQDAPMEEKRSAGILPPSSDREVHTTTNSSNNNNNPLIAALRKENRFAGRDSKNATLMNNNNSTNSHYAAANFFMQPRSVHGTYQPPQNEEGGEKPYVYASTSTTVDFNGGYQEFEDPLQGQPVTNPVVVAERSRRRSPQTRGNPTGPSESAWAKEKEAVHREQRWQAEEADRSRRQFRGRCGYSDFHPTFGLTQAEGGTSDLYVSEADRFQTIKQKPLENSNTTNWELSKGKGRRRV</sequence>
<protein>
    <submittedName>
        <fullName evidence="2">Uncharacterized protein</fullName>
    </submittedName>
</protein>
<reference evidence="2 3" key="1">
    <citation type="submission" date="2020-08" db="EMBL/GenBank/DDBJ databases">
        <authorList>
            <person name="Newling K."/>
            <person name="Davey J."/>
            <person name="Forrester S."/>
        </authorList>
    </citation>
    <scope>NUCLEOTIDE SEQUENCE [LARGE SCALE GENOMIC DNA]</scope>
    <source>
        <strain evidence="3">Crithidia deanei Carvalho (ATCC PRA-265)</strain>
    </source>
</reference>
<feature type="region of interest" description="Disordered" evidence="1">
    <location>
        <begin position="1"/>
        <end position="153"/>
    </location>
</feature>
<accession>A0A7G2CFY1</accession>